<dbReference type="InterPro" id="IPR046885">
    <property type="entry name" value="MnmA-like_C"/>
</dbReference>
<dbReference type="InterPro" id="IPR051305">
    <property type="entry name" value="tRNA_2-thiouridylase_MnmA"/>
</dbReference>
<dbReference type="GO" id="GO:0005524">
    <property type="term" value="F:ATP binding"/>
    <property type="evidence" value="ECO:0007669"/>
    <property type="project" value="UniProtKB-KW"/>
</dbReference>
<dbReference type="Pfam" id="PF20258">
    <property type="entry name" value="tRNA_Me_trans_C"/>
    <property type="match status" value="1"/>
</dbReference>
<dbReference type="Gene3D" id="3.40.50.620">
    <property type="entry name" value="HUPs"/>
    <property type="match status" value="1"/>
</dbReference>
<keyword evidence="7" id="KW-0694">RNA-binding</keyword>
<keyword evidence="5" id="KW-0547">Nucleotide-binding</keyword>
<evidence type="ECO:0000259" key="11">
    <source>
        <dbReference type="Pfam" id="PF20259"/>
    </source>
</evidence>
<proteinExistence type="predicted"/>
<evidence type="ECO:0000256" key="3">
    <source>
        <dbReference type="ARBA" id="ARBA00022679"/>
    </source>
</evidence>
<evidence type="ECO:0000256" key="1">
    <source>
        <dbReference type="ARBA" id="ARBA00011949"/>
    </source>
</evidence>
<evidence type="ECO:0000256" key="7">
    <source>
        <dbReference type="ARBA" id="ARBA00022884"/>
    </source>
</evidence>
<dbReference type="SUPFAM" id="SSF52402">
    <property type="entry name" value="Adenine nucleotide alpha hydrolases-like"/>
    <property type="match status" value="1"/>
</dbReference>
<comment type="catalytic activity">
    <reaction evidence="9">
        <text>S-sulfanyl-L-cysteinyl-[protein] + uridine(34) in tRNA + AH2 + ATP = 2-thiouridine(34) in tRNA + L-cysteinyl-[protein] + A + AMP + diphosphate + H(+)</text>
        <dbReference type="Rhea" id="RHEA:47032"/>
        <dbReference type="Rhea" id="RHEA-COMP:10131"/>
        <dbReference type="Rhea" id="RHEA-COMP:11726"/>
        <dbReference type="Rhea" id="RHEA-COMP:11727"/>
        <dbReference type="Rhea" id="RHEA-COMP:11728"/>
        <dbReference type="ChEBI" id="CHEBI:13193"/>
        <dbReference type="ChEBI" id="CHEBI:15378"/>
        <dbReference type="ChEBI" id="CHEBI:17499"/>
        <dbReference type="ChEBI" id="CHEBI:29950"/>
        <dbReference type="ChEBI" id="CHEBI:30616"/>
        <dbReference type="ChEBI" id="CHEBI:33019"/>
        <dbReference type="ChEBI" id="CHEBI:61963"/>
        <dbReference type="ChEBI" id="CHEBI:65315"/>
        <dbReference type="ChEBI" id="CHEBI:87170"/>
        <dbReference type="ChEBI" id="CHEBI:456215"/>
        <dbReference type="EC" id="2.8.1.13"/>
    </reaction>
</comment>
<dbReference type="PANTHER" id="PTHR43052:SF1">
    <property type="entry name" value="TRNA-5-TAURINOMETHYLURIDINE 2-SULFURTRANSFERASE"/>
    <property type="match status" value="1"/>
</dbReference>
<feature type="non-terminal residue" evidence="12">
    <location>
        <position position="1"/>
    </location>
</feature>
<evidence type="ECO:0000313" key="13">
    <source>
        <dbReference type="Proteomes" id="UP000474077"/>
    </source>
</evidence>
<dbReference type="FunFam" id="2.30.30.280:FF:000001">
    <property type="entry name" value="tRNA-specific 2-thiouridylase MnmA"/>
    <property type="match status" value="1"/>
</dbReference>
<keyword evidence="6" id="KW-0067">ATP-binding</keyword>
<dbReference type="InterPro" id="IPR046884">
    <property type="entry name" value="MnmA-like_central"/>
</dbReference>
<evidence type="ECO:0000256" key="2">
    <source>
        <dbReference type="ARBA" id="ARBA00022555"/>
    </source>
</evidence>
<sequence>QCDGKTWLGTAKDPVKDQTDFLAQIDYLQVSKLMFPIGGLMKQEVREIANRAGLPSAKRKDSQGICFLGKINYNDFVRRFLGEKEGAIVELETGKKVGTHRGYWFHTIGQRKGLGLSGGPWFVVKKDIEENTIYVSRGYGVETQYGHEFRMHDFHFITDNPWKGQEKEVDITFKIRHTPEFTKGKLIQEGEKQFHILSSEKLQGIAPGQFGVIYDEEAKVCVGSGEIIC</sequence>
<evidence type="ECO:0000256" key="4">
    <source>
        <dbReference type="ARBA" id="ARBA00022694"/>
    </source>
</evidence>
<keyword evidence="8" id="KW-1015">Disulfide bond</keyword>
<organism evidence="12 13">
    <name type="scientific">Bacteroides xylanisolvens</name>
    <dbReference type="NCBI Taxonomy" id="371601"/>
    <lineage>
        <taxon>Bacteria</taxon>
        <taxon>Pseudomonadati</taxon>
        <taxon>Bacteroidota</taxon>
        <taxon>Bacteroidia</taxon>
        <taxon>Bacteroidales</taxon>
        <taxon>Bacteroidaceae</taxon>
        <taxon>Bacteroides</taxon>
    </lineage>
</organism>
<keyword evidence="4" id="KW-0819">tRNA processing</keyword>
<feature type="domain" description="tRNA-specific 2-thiouridylase MnmA-like C-terminal" evidence="10">
    <location>
        <begin position="147"/>
        <end position="227"/>
    </location>
</feature>
<dbReference type="Gene3D" id="2.40.30.10">
    <property type="entry name" value="Translation factors"/>
    <property type="match status" value="1"/>
</dbReference>
<dbReference type="GO" id="GO:0103016">
    <property type="term" value="F:tRNA-uridine 2-sulfurtransferase activity"/>
    <property type="evidence" value="ECO:0007669"/>
    <property type="project" value="UniProtKB-EC"/>
</dbReference>
<evidence type="ECO:0000256" key="9">
    <source>
        <dbReference type="ARBA" id="ARBA00051542"/>
    </source>
</evidence>
<dbReference type="EC" id="2.8.1.13" evidence="1"/>
<name>A0A6L4NHI5_9BACE</name>
<dbReference type="RefSeq" id="WP_317166759.1">
    <property type="nucleotide sequence ID" value="NZ_WDER01000014.1"/>
</dbReference>
<evidence type="ECO:0000259" key="10">
    <source>
        <dbReference type="Pfam" id="PF20258"/>
    </source>
</evidence>
<reference evidence="12 13" key="1">
    <citation type="journal article" date="2019" name="Nat. Med.">
        <title>A library of human gut bacterial isolates paired with longitudinal multiomics data enables mechanistic microbiome research.</title>
        <authorList>
            <person name="Poyet M."/>
            <person name="Groussin M."/>
            <person name="Gibbons S.M."/>
            <person name="Avila-Pacheco J."/>
            <person name="Jiang X."/>
            <person name="Kearney S.M."/>
            <person name="Perrotta A.R."/>
            <person name="Berdy B."/>
            <person name="Zhao S."/>
            <person name="Lieberman T.D."/>
            <person name="Swanson P.K."/>
            <person name="Smith M."/>
            <person name="Roesemann S."/>
            <person name="Alexander J.E."/>
            <person name="Rich S.A."/>
            <person name="Livny J."/>
            <person name="Vlamakis H."/>
            <person name="Clish C."/>
            <person name="Bullock K."/>
            <person name="Deik A."/>
            <person name="Scott J."/>
            <person name="Pierce K.A."/>
            <person name="Xavier R.J."/>
            <person name="Alm E.J."/>
        </authorList>
    </citation>
    <scope>NUCLEOTIDE SEQUENCE [LARGE SCALE GENOMIC DNA]</scope>
    <source>
        <strain evidence="12 13">BIOML-A73</strain>
    </source>
</reference>
<dbReference type="PANTHER" id="PTHR43052">
    <property type="match status" value="1"/>
</dbReference>
<gene>
    <name evidence="12" type="ORF">GA560_07490</name>
</gene>
<evidence type="ECO:0000256" key="6">
    <source>
        <dbReference type="ARBA" id="ARBA00022840"/>
    </source>
</evidence>
<dbReference type="AlphaFoldDB" id="A0A6L4NHI5"/>
<feature type="domain" description="tRNA-specific 2-thiouridylase MnmA-like central" evidence="11">
    <location>
        <begin position="74"/>
        <end position="137"/>
    </location>
</feature>
<keyword evidence="3" id="KW-0808">Transferase</keyword>
<dbReference type="GO" id="GO:0008033">
    <property type="term" value="P:tRNA processing"/>
    <property type="evidence" value="ECO:0007669"/>
    <property type="project" value="UniProtKB-KW"/>
</dbReference>
<evidence type="ECO:0000256" key="5">
    <source>
        <dbReference type="ARBA" id="ARBA00022741"/>
    </source>
</evidence>
<dbReference type="Gene3D" id="2.30.30.280">
    <property type="entry name" value="Adenine nucleotide alpha hydrolases-like domains"/>
    <property type="match status" value="1"/>
</dbReference>
<comment type="caution">
    <text evidence="12">The sequence shown here is derived from an EMBL/GenBank/DDBJ whole genome shotgun (WGS) entry which is preliminary data.</text>
</comment>
<dbReference type="InterPro" id="IPR023382">
    <property type="entry name" value="MnmA-like_central_sf"/>
</dbReference>
<dbReference type="Proteomes" id="UP000474077">
    <property type="component" value="Unassembled WGS sequence"/>
</dbReference>
<dbReference type="InterPro" id="IPR014729">
    <property type="entry name" value="Rossmann-like_a/b/a_fold"/>
</dbReference>
<protein>
    <recommendedName>
        <fullName evidence="1">tRNA-uridine 2-sulfurtransferase</fullName>
        <ecNumber evidence="1">2.8.1.13</ecNumber>
    </recommendedName>
</protein>
<evidence type="ECO:0000313" key="12">
    <source>
        <dbReference type="EMBL" id="KAB6084554.1"/>
    </source>
</evidence>
<accession>A0A6L4NHI5</accession>
<keyword evidence="2" id="KW-0820">tRNA-binding</keyword>
<dbReference type="GO" id="GO:0000049">
    <property type="term" value="F:tRNA binding"/>
    <property type="evidence" value="ECO:0007669"/>
    <property type="project" value="UniProtKB-KW"/>
</dbReference>
<dbReference type="Pfam" id="PF20259">
    <property type="entry name" value="tRNA_Me_trans_M"/>
    <property type="match status" value="1"/>
</dbReference>
<dbReference type="EMBL" id="WDER01000014">
    <property type="protein sequence ID" value="KAB6084554.1"/>
    <property type="molecule type" value="Genomic_DNA"/>
</dbReference>
<dbReference type="Pfam" id="PF03054">
    <property type="entry name" value="tRNA_Me_trans"/>
    <property type="match status" value="1"/>
</dbReference>
<evidence type="ECO:0000256" key="8">
    <source>
        <dbReference type="ARBA" id="ARBA00023157"/>
    </source>
</evidence>